<proteinExistence type="predicted"/>
<protein>
    <submittedName>
        <fullName evidence="1">Uncharacterized protein</fullName>
    </submittedName>
</protein>
<keyword evidence="2" id="KW-1185">Reference proteome</keyword>
<organism evidence="1 2">
    <name type="scientific">Riccia fluitans</name>
    <dbReference type="NCBI Taxonomy" id="41844"/>
    <lineage>
        <taxon>Eukaryota</taxon>
        <taxon>Viridiplantae</taxon>
        <taxon>Streptophyta</taxon>
        <taxon>Embryophyta</taxon>
        <taxon>Marchantiophyta</taxon>
        <taxon>Marchantiopsida</taxon>
        <taxon>Marchantiidae</taxon>
        <taxon>Marchantiales</taxon>
        <taxon>Ricciaceae</taxon>
        <taxon>Riccia</taxon>
    </lineage>
</organism>
<accession>A0ABD1ZAX2</accession>
<gene>
    <name evidence="1" type="ORF">R1flu_012539</name>
</gene>
<dbReference type="Proteomes" id="UP001605036">
    <property type="component" value="Unassembled WGS sequence"/>
</dbReference>
<name>A0ABD1ZAX2_9MARC</name>
<reference evidence="1 2" key="1">
    <citation type="submission" date="2024-09" db="EMBL/GenBank/DDBJ databases">
        <title>Chromosome-scale assembly of Riccia fluitans.</title>
        <authorList>
            <person name="Paukszto L."/>
            <person name="Sawicki J."/>
            <person name="Karawczyk K."/>
            <person name="Piernik-Szablinska J."/>
            <person name="Szczecinska M."/>
            <person name="Mazdziarz M."/>
        </authorList>
    </citation>
    <scope>NUCLEOTIDE SEQUENCE [LARGE SCALE GENOMIC DNA]</scope>
    <source>
        <strain evidence="1">Rf_01</strain>
        <tissue evidence="1">Aerial parts of the thallus</tissue>
    </source>
</reference>
<dbReference type="AlphaFoldDB" id="A0ABD1ZAX2"/>
<evidence type="ECO:0000313" key="1">
    <source>
        <dbReference type="EMBL" id="KAL2644952.1"/>
    </source>
</evidence>
<dbReference type="EMBL" id="JBHFFA010000002">
    <property type="protein sequence ID" value="KAL2644952.1"/>
    <property type="molecule type" value="Genomic_DNA"/>
</dbReference>
<comment type="caution">
    <text evidence="1">The sequence shown here is derived from an EMBL/GenBank/DDBJ whole genome shotgun (WGS) entry which is preliminary data.</text>
</comment>
<evidence type="ECO:0000313" key="2">
    <source>
        <dbReference type="Proteomes" id="UP001605036"/>
    </source>
</evidence>
<sequence length="186" mass="21479">MFTPGAWTVLVLKKMQLGRSQESCCDEPQFGQEEGFYNKMLWAIPEDEEDSVTKKLWAIPEDEEVSVTKARTPIQLMKNGSPHKGRDCNCNKKNGNNNIKRQLMVKPRFSSSIKQMRRNARVANAEIDYKAMKRTDDKYPFQLSLVSPSKRFDEDELSYECDEISQVHLAMSQGKLSLDNLRILRI</sequence>